<evidence type="ECO:0008006" key="3">
    <source>
        <dbReference type="Google" id="ProtNLM"/>
    </source>
</evidence>
<sequence>MDEKSALREYLRLGRAALLAKLDGLGEYDVRRPMTPTGTNLLGLVKHVAYVQLGYFGEVFGRPSGRPFPWEAEGAEEGVDLWAAPDESRDDVLELFRFAAAHADATVEALPLDAVGEVPWWGDERRHPTLHTILVHVCVEIARHAGHADVLRELLDGSAGLSPGNSNLPERSADEWAAFRARIEDAARQAAGTAVPSGATSGDG</sequence>
<dbReference type="InterPro" id="IPR034660">
    <property type="entry name" value="DinB/YfiT-like"/>
</dbReference>
<dbReference type="InterPro" id="IPR007061">
    <property type="entry name" value="MST-like"/>
</dbReference>
<evidence type="ECO:0000313" key="2">
    <source>
        <dbReference type="Proteomes" id="UP000198680"/>
    </source>
</evidence>
<dbReference type="Proteomes" id="UP000198680">
    <property type="component" value="Unassembled WGS sequence"/>
</dbReference>
<dbReference type="STRING" id="1137991.SAMN05660642_04226"/>
<organism evidence="1 2">
    <name type="scientific">Geodermatophilus siccatus</name>
    <dbReference type="NCBI Taxonomy" id="1137991"/>
    <lineage>
        <taxon>Bacteria</taxon>
        <taxon>Bacillati</taxon>
        <taxon>Actinomycetota</taxon>
        <taxon>Actinomycetes</taxon>
        <taxon>Geodermatophilales</taxon>
        <taxon>Geodermatophilaceae</taxon>
        <taxon>Geodermatophilus</taxon>
    </lineage>
</organism>
<name>A0A1G9Z863_9ACTN</name>
<keyword evidence="2" id="KW-1185">Reference proteome</keyword>
<evidence type="ECO:0000313" key="1">
    <source>
        <dbReference type="EMBL" id="SDN17325.1"/>
    </source>
</evidence>
<dbReference type="EMBL" id="FNHE01000013">
    <property type="protein sequence ID" value="SDN17325.1"/>
    <property type="molecule type" value="Genomic_DNA"/>
</dbReference>
<dbReference type="Pfam" id="PF04978">
    <property type="entry name" value="MST"/>
    <property type="match status" value="1"/>
</dbReference>
<dbReference type="SUPFAM" id="SSF109854">
    <property type="entry name" value="DinB/YfiT-like putative metalloenzymes"/>
    <property type="match status" value="1"/>
</dbReference>
<proteinExistence type="predicted"/>
<dbReference type="RefSeq" id="WP_091223056.1">
    <property type="nucleotide sequence ID" value="NZ_FNHE01000013.1"/>
</dbReference>
<dbReference type="AlphaFoldDB" id="A0A1G9Z863"/>
<gene>
    <name evidence="1" type="ORF">SAMN05660642_04226</name>
</gene>
<accession>A0A1G9Z863</accession>
<protein>
    <recommendedName>
        <fullName evidence="3">DinB superfamily protein</fullName>
    </recommendedName>
</protein>
<dbReference type="OrthoDB" id="4548523at2"/>
<reference evidence="2" key="1">
    <citation type="submission" date="2016-10" db="EMBL/GenBank/DDBJ databases">
        <authorList>
            <person name="Varghese N."/>
            <person name="Submissions S."/>
        </authorList>
    </citation>
    <scope>NUCLEOTIDE SEQUENCE [LARGE SCALE GENOMIC DNA]</scope>
    <source>
        <strain evidence="2">DSM 45419</strain>
    </source>
</reference>
<dbReference type="Gene3D" id="1.20.120.450">
    <property type="entry name" value="dinb family like domain"/>
    <property type="match status" value="1"/>
</dbReference>